<dbReference type="Proteomes" id="UP000594014">
    <property type="component" value="Chromosome"/>
</dbReference>
<organism evidence="1 2">
    <name type="scientific">Anoxybacterium hadale</name>
    <dbReference type="NCBI Taxonomy" id="3408580"/>
    <lineage>
        <taxon>Bacteria</taxon>
        <taxon>Bacillati</taxon>
        <taxon>Bacillota</taxon>
        <taxon>Clostridia</taxon>
        <taxon>Peptostreptococcales</taxon>
        <taxon>Anaerovoracaceae</taxon>
        <taxon>Anoxybacterium</taxon>
    </lineage>
</organism>
<dbReference type="EMBL" id="CP042469">
    <property type="protein sequence ID" value="QOX62119.1"/>
    <property type="molecule type" value="Genomic_DNA"/>
</dbReference>
<proteinExistence type="predicted"/>
<name>A0ACD1A6V0_9FIRM</name>
<gene>
    <name evidence="1" type="ORF">FRZ06_01515</name>
</gene>
<protein>
    <submittedName>
        <fullName evidence="1">Uncharacterized protein</fullName>
    </submittedName>
</protein>
<evidence type="ECO:0000313" key="1">
    <source>
        <dbReference type="EMBL" id="QOX62119.1"/>
    </source>
</evidence>
<reference evidence="1" key="1">
    <citation type="submission" date="2019-08" db="EMBL/GenBank/DDBJ databases">
        <title>Genome sequence of Clostridiales bacterium MT110.</title>
        <authorList>
            <person name="Cao J."/>
        </authorList>
    </citation>
    <scope>NUCLEOTIDE SEQUENCE</scope>
    <source>
        <strain evidence="1">MT110</strain>
    </source>
</reference>
<accession>A0ACD1A6V0</accession>
<evidence type="ECO:0000313" key="2">
    <source>
        <dbReference type="Proteomes" id="UP000594014"/>
    </source>
</evidence>
<sequence>MECEFIHIKNMILIGATGQNSGKTTFANELIQRWHQEIPIIALKITTVNQKHAHCVRGGAGCGACSSLFGEFELTEETNPDSGKDTSLLLAAGANRVYWLKCMKDHLGEAIQQFLTTIPEDALVLCESNSLRNVVRPGLFVMLQNSSDLRIKPSAEEVLSKADLMIINHFEDDIKDHVSQIQIQRGVSGLEIELLQTI</sequence>
<keyword evidence="2" id="KW-1185">Reference proteome</keyword>